<feature type="region of interest" description="Disordered" evidence="8">
    <location>
        <begin position="986"/>
        <end position="1020"/>
    </location>
</feature>
<reference evidence="11" key="1">
    <citation type="submission" date="2016-10" db="EMBL/GenBank/DDBJ databases">
        <authorList>
            <person name="Varghese N."/>
            <person name="Submissions S."/>
        </authorList>
    </citation>
    <scope>NUCLEOTIDE SEQUENCE [LARGE SCALE GENOMIC DNA]</scope>
    <source>
        <strain evidence="11">CGMCC 4.7042</strain>
    </source>
</reference>
<comment type="similarity">
    <text evidence="7">Belongs to the SMC family.</text>
</comment>
<dbReference type="InterPro" id="IPR027417">
    <property type="entry name" value="P-loop_NTPase"/>
</dbReference>
<evidence type="ECO:0000256" key="4">
    <source>
        <dbReference type="ARBA" id="ARBA00022840"/>
    </source>
</evidence>
<comment type="subcellular location">
    <subcellularLocation>
        <location evidence="1 7">Cytoplasm</location>
    </subcellularLocation>
</comment>
<name>A0A1G9RHE2_9ACTN</name>
<evidence type="ECO:0000256" key="5">
    <source>
        <dbReference type="ARBA" id="ARBA00023054"/>
    </source>
</evidence>
<feature type="coiled-coil region" evidence="7">
    <location>
        <begin position="190"/>
        <end position="224"/>
    </location>
</feature>
<gene>
    <name evidence="7" type="primary">smc</name>
    <name evidence="10" type="ORF">SAMN05444921_105216</name>
</gene>
<dbReference type="NCBIfam" id="TIGR02168">
    <property type="entry name" value="SMC_prok_B"/>
    <property type="match status" value="1"/>
</dbReference>
<feature type="compositionally biased region" description="Basic and acidic residues" evidence="8">
    <location>
        <begin position="342"/>
        <end position="354"/>
    </location>
</feature>
<feature type="binding site" evidence="7">
    <location>
        <begin position="55"/>
        <end position="62"/>
    </location>
    <ligand>
        <name>ATP</name>
        <dbReference type="ChEBI" id="CHEBI:30616"/>
    </ligand>
</feature>
<evidence type="ECO:0000259" key="9">
    <source>
        <dbReference type="SMART" id="SM00968"/>
    </source>
</evidence>
<dbReference type="FunFam" id="3.40.50.300:FF:000984">
    <property type="entry name" value="Chromosome partition protein Smc"/>
    <property type="match status" value="1"/>
</dbReference>
<dbReference type="CDD" id="cd03278">
    <property type="entry name" value="ABC_SMC_barmotin"/>
    <property type="match status" value="2"/>
</dbReference>
<dbReference type="PANTHER" id="PTHR43977">
    <property type="entry name" value="STRUCTURAL MAINTENANCE OF CHROMOSOMES PROTEIN 3"/>
    <property type="match status" value="1"/>
</dbReference>
<dbReference type="Gene3D" id="3.40.50.300">
    <property type="entry name" value="P-loop containing nucleotide triphosphate hydrolases"/>
    <property type="match status" value="2"/>
</dbReference>
<feature type="region of interest" description="Disordered" evidence="8">
    <location>
        <begin position="594"/>
        <end position="639"/>
    </location>
</feature>
<dbReference type="FunFam" id="3.40.50.300:FF:000901">
    <property type="entry name" value="Chromosome partition protein Smc"/>
    <property type="match status" value="1"/>
</dbReference>
<keyword evidence="2 7" id="KW-0963">Cytoplasm</keyword>
<dbReference type="GO" id="GO:0016887">
    <property type="term" value="F:ATP hydrolysis activity"/>
    <property type="evidence" value="ECO:0007669"/>
    <property type="project" value="InterPro"/>
</dbReference>
<dbReference type="SMART" id="SM00968">
    <property type="entry name" value="SMC_hinge"/>
    <property type="match status" value="1"/>
</dbReference>
<dbReference type="GO" id="GO:0030261">
    <property type="term" value="P:chromosome condensation"/>
    <property type="evidence" value="ECO:0007669"/>
    <property type="project" value="InterPro"/>
</dbReference>
<dbReference type="Proteomes" id="UP000199063">
    <property type="component" value="Unassembled WGS sequence"/>
</dbReference>
<dbReference type="SUPFAM" id="SSF52540">
    <property type="entry name" value="P-loop containing nucleoside triphosphate hydrolases"/>
    <property type="match status" value="1"/>
</dbReference>
<feature type="compositionally biased region" description="Low complexity" evidence="8">
    <location>
        <begin position="610"/>
        <end position="629"/>
    </location>
</feature>
<dbReference type="HAMAP" id="MF_01894">
    <property type="entry name" value="Smc_prok"/>
    <property type="match status" value="1"/>
</dbReference>
<dbReference type="SUPFAM" id="SSF75553">
    <property type="entry name" value="Smc hinge domain"/>
    <property type="match status" value="1"/>
</dbReference>
<evidence type="ECO:0000313" key="11">
    <source>
        <dbReference type="Proteomes" id="UP000199063"/>
    </source>
</evidence>
<comment type="subunit">
    <text evidence="7">Homodimer.</text>
</comment>
<evidence type="ECO:0000256" key="3">
    <source>
        <dbReference type="ARBA" id="ARBA00022741"/>
    </source>
</evidence>
<dbReference type="GO" id="GO:0007062">
    <property type="term" value="P:sister chromatid cohesion"/>
    <property type="evidence" value="ECO:0007669"/>
    <property type="project" value="InterPro"/>
</dbReference>
<feature type="coiled-coil region" evidence="7">
    <location>
        <begin position="705"/>
        <end position="816"/>
    </location>
</feature>
<evidence type="ECO:0000256" key="2">
    <source>
        <dbReference type="ARBA" id="ARBA00022490"/>
    </source>
</evidence>
<dbReference type="InterPro" id="IPR036277">
    <property type="entry name" value="SMC_hinge_sf"/>
</dbReference>
<dbReference type="GO" id="GO:0005524">
    <property type="term" value="F:ATP binding"/>
    <property type="evidence" value="ECO:0007669"/>
    <property type="project" value="UniProtKB-UniRule"/>
</dbReference>
<dbReference type="InterPro" id="IPR003395">
    <property type="entry name" value="RecF/RecN/SMC_N"/>
</dbReference>
<proteinExistence type="inferred from homology"/>
<dbReference type="PIRSF" id="PIRSF005719">
    <property type="entry name" value="SMC"/>
    <property type="match status" value="1"/>
</dbReference>
<feature type="region of interest" description="Disordered" evidence="8">
    <location>
        <begin position="335"/>
        <end position="354"/>
    </location>
</feature>
<dbReference type="Pfam" id="PF02463">
    <property type="entry name" value="SMC_N"/>
    <property type="match status" value="1"/>
</dbReference>
<dbReference type="GO" id="GO:0007059">
    <property type="term" value="P:chromosome segregation"/>
    <property type="evidence" value="ECO:0007669"/>
    <property type="project" value="UniProtKB-UniRule"/>
</dbReference>
<feature type="coiled-coil region" evidence="7">
    <location>
        <begin position="1022"/>
        <end position="1084"/>
    </location>
</feature>
<dbReference type="AlphaFoldDB" id="A0A1G9RHE2"/>
<keyword evidence="4 7" id="KW-0067">ATP-binding</keyword>
<dbReference type="GO" id="GO:0003677">
    <property type="term" value="F:DNA binding"/>
    <property type="evidence" value="ECO:0007669"/>
    <property type="project" value="UniProtKB-UniRule"/>
</dbReference>
<dbReference type="Pfam" id="PF06470">
    <property type="entry name" value="SMC_hinge"/>
    <property type="match status" value="1"/>
</dbReference>
<dbReference type="Gene3D" id="1.20.1060.20">
    <property type="match status" value="1"/>
</dbReference>
<keyword evidence="5 7" id="KW-0175">Coiled coil</keyword>
<evidence type="ECO:0000256" key="6">
    <source>
        <dbReference type="ARBA" id="ARBA00023125"/>
    </source>
</evidence>
<dbReference type="Gene3D" id="3.30.70.1620">
    <property type="match status" value="1"/>
</dbReference>
<dbReference type="InterPro" id="IPR011890">
    <property type="entry name" value="SMC_prok"/>
</dbReference>
<dbReference type="GO" id="GO:0005694">
    <property type="term" value="C:chromosome"/>
    <property type="evidence" value="ECO:0007669"/>
    <property type="project" value="InterPro"/>
</dbReference>
<dbReference type="STRING" id="1196353.SAMN05444921_105216"/>
<dbReference type="GO" id="GO:0006260">
    <property type="term" value="P:DNA replication"/>
    <property type="evidence" value="ECO:0007669"/>
    <property type="project" value="UniProtKB-UniRule"/>
</dbReference>
<dbReference type="GO" id="GO:0005737">
    <property type="term" value="C:cytoplasm"/>
    <property type="evidence" value="ECO:0007669"/>
    <property type="project" value="UniProtKB-SubCell"/>
</dbReference>
<accession>A0A1G9RHE2</accession>
<keyword evidence="3 7" id="KW-0547">Nucleotide-binding</keyword>
<comment type="domain">
    <text evidence="7">Contains large globular domains required for ATP hydrolysis at each terminus and a third globular domain forming a flexible hinge near the middle of the molecule. These domains are separated by coiled-coil structures.</text>
</comment>
<feature type="coiled-coil region" evidence="7">
    <location>
        <begin position="271"/>
        <end position="298"/>
    </location>
</feature>
<organism evidence="10 11">
    <name type="scientific">Streptomyces wuyuanensis</name>
    <dbReference type="NCBI Taxonomy" id="1196353"/>
    <lineage>
        <taxon>Bacteria</taxon>
        <taxon>Bacillati</taxon>
        <taxon>Actinomycetota</taxon>
        <taxon>Actinomycetes</taxon>
        <taxon>Kitasatosporales</taxon>
        <taxon>Streptomycetaceae</taxon>
        <taxon>Streptomyces</taxon>
    </lineage>
</organism>
<evidence type="ECO:0000256" key="8">
    <source>
        <dbReference type="SAM" id="MobiDB-lite"/>
    </source>
</evidence>
<evidence type="ECO:0000256" key="7">
    <source>
        <dbReference type="HAMAP-Rule" id="MF_01894"/>
    </source>
</evidence>
<dbReference type="EMBL" id="FNHI01000005">
    <property type="protein sequence ID" value="SDM22480.1"/>
    <property type="molecule type" value="Genomic_DNA"/>
</dbReference>
<dbReference type="InterPro" id="IPR024704">
    <property type="entry name" value="SMC"/>
</dbReference>
<comment type="function">
    <text evidence="7">Required for chromosome condensation and partitioning.</text>
</comment>
<feature type="coiled-coil region" evidence="7">
    <location>
        <begin position="869"/>
        <end position="938"/>
    </location>
</feature>
<protein>
    <recommendedName>
        <fullName evidence="7">Chromosome partition protein Smc</fullName>
    </recommendedName>
</protein>
<evidence type="ECO:0000313" key="10">
    <source>
        <dbReference type="EMBL" id="SDM22480.1"/>
    </source>
</evidence>
<keyword evidence="11" id="KW-1185">Reference proteome</keyword>
<feature type="domain" description="SMC hinge" evidence="9">
    <location>
        <begin position="535"/>
        <end position="674"/>
    </location>
</feature>
<dbReference type="InterPro" id="IPR010935">
    <property type="entry name" value="SMC_hinge"/>
</dbReference>
<keyword evidence="6 7" id="KW-0238">DNA-binding</keyword>
<sequence length="1235" mass="133472">MSWRAGSPAQAAISGHLEVESGGVHLKALTLRGFKSFASATTLRFEPGITCVVGPNGSGKSNVVDALSWVMGEQGAKSLRGGKMEDVIFAGTTGRPPLGRAEVSLTIDNSDGALPIDYAEVTITRIMFRNGGSEYQINGDTCRLLDIQELLSDSGIGREMHVIVGQGQLDSVLHADPMGRRAFIEEAAGVLKHRKRKEKALRKLDAMQANLARVQDLTDELRRQLKPLGRQAAVARRAAVIQADLRDARLRLLADDLVRMREALRTEVADEAALKERKESADAELKAALAREADLEDEVRRLAPRLQRAQQTWYELSQLAERVRGTVSLAEARVKSATSVPAEERRGRDPEDMEREAARIREQEAELEAALEAAQRALEDTVAHRAELERELAVEERRLKDVARAIADRREGLARLNGQVNAARSRAASAQAEIDRLAAARDEARERAASAQEEYEQLKSEVDGLDADDTALADRHDAARRELSEAEAALSSAREEATAAERKRAAVAARHDALAQGLRRKDGTGALLSARDRLSGLLGPAAELLTVAPGHELPVAAALGAAADAVAVADPSTAADAIRLLRKQDAGRASLLLSVPGQGGARPADDDGAVPESGPPAAAAPATARPPADGGEGGTRPPRIVDLVGGPQELMPAVARLVRDMVVVGTLEDAEDLVRAEPGLVAVTAEGDVLGAHFAHGGSAGVPSLLEVQASVDEAAAELEELAVRCDELAAGQREAAERRTACASLVEELGERRRAAEKEKAGVAQQLGRLAGQARGAAGEAERTTAAAERAQEALEKALYEAEELAERLAVAEETPVDEEPDTSARDRLAADGANARQTEMEARLQVRTHEERVKALAGRADALDRGARAEREARARAERRRARLRHEAAVAEAVAAGARQLLAHVEVSVVRAERERAAAEAAKAERERELTAARAAGRDLKSELDKLTDSVHRGEVLGAEKRLRIEQLETRALEELGVEPAGLVSEYGPDQLVPPSPPAEGEELPEDPGHPRNQPRPFVRAEQEKRLRSAERAYQQLGKVNPLALEEFAALEERHKFLSEQLEDLKKTRADLLQVVKEVDERVEQVFTEAYRDTAREFEGVFSRLFPGGEGRLILTDPDNMLTTGVDVEARPPGKKVKRLSLLSGGERSLTAVAMLVSIFKARPSPFYVMDEVEAALDDTNLQRLIRIMQELQESSQLIVITHQKRTMEVADALYGVSMQGDGVSKVISQRLR</sequence>
<evidence type="ECO:0000256" key="1">
    <source>
        <dbReference type="ARBA" id="ARBA00004496"/>
    </source>
</evidence>